<dbReference type="AlphaFoldDB" id="X1SVD6"/>
<reference evidence="2" key="1">
    <citation type="journal article" date="2014" name="Front. Microbiol.">
        <title>High frequency of phylogenetically diverse reductive dehalogenase-homologous genes in deep subseafloor sedimentary metagenomes.</title>
        <authorList>
            <person name="Kawai M."/>
            <person name="Futagami T."/>
            <person name="Toyoda A."/>
            <person name="Takaki Y."/>
            <person name="Nishi S."/>
            <person name="Hori S."/>
            <person name="Arai W."/>
            <person name="Tsubouchi T."/>
            <person name="Morono Y."/>
            <person name="Uchiyama I."/>
            <person name="Ito T."/>
            <person name="Fujiyama A."/>
            <person name="Inagaki F."/>
            <person name="Takami H."/>
        </authorList>
    </citation>
    <scope>NUCLEOTIDE SEQUENCE</scope>
    <source>
        <strain evidence="2">Expedition CK06-06</strain>
    </source>
</reference>
<comment type="caution">
    <text evidence="2">The sequence shown here is derived from an EMBL/GenBank/DDBJ whole genome shotgun (WGS) entry which is preliminary data.</text>
</comment>
<protein>
    <submittedName>
        <fullName evidence="2">Uncharacterized protein</fullName>
    </submittedName>
</protein>
<feature type="region of interest" description="Disordered" evidence="1">
    <location>
        <begin position="1"/>
        <end position="23"/>
    </location>
</feature>
<evidence type="ECO:0000256" key="1">
    <source>
        <dbReference type="SAM" id="MobiDB-lite"/>
    </source>
</evidence>
<proteinExistence type="predicted"/>
<organism evidence="2">
    <name type="scientific">marine sediment metagenome</name>
    <dbReference type="NCBI Taxonomy" id="412755"/>
    <lineage>
        <taxon>unclassified sequences</taxon>
        <taxon>metagenomes</taxon>
        <taxon>ecological metagenomes</taxon>
    </lineage>
</organism>
<dbReference type="EMBL" id="BARW01008316">
    <property type="protein sequence ID" value="GAI83091.1"/>
    <property type="molecule type" value="Genomic_DNA"/>
</dbReference>
<sequence>PQRAIGAIESPGESPRPVGGDVDGSWEVVVDEGRRGIRLLRTGAPDNHCETILEQTINQQLPDLVASLTVRATVKVRYQSLSGGGYLSSEYPLMIRITYRDVYDSEAEWVHGFYYQNVANNPTTYGQQIPHDRWYLFESENLLDTLPIKPFRIMAIRVYAAGWDYESLVTDIGLIVE</sequence>
<evidence type="ECO:0000313" key="2">
    <source>
        <dbReference type="EMBL" id="GAI83091.1"/>
    </source>
</evidence>
<gene>
    <name evidence="2" type="ORF">S12H4_17086</name>
</gene>
<name>X1SVD6_9ZZZZ</name>
<feature type="non-terminal residue" evidence="2">
    <location>
        <position position="1"/>
    </location>
</feature>
<accession>X1SVD6</accession>